<dbReference type="Proteomes" id="UP001300604">
    <property type="component" value="Chromosome"/>
</dbReference>
<reference evidence="3 4" key="2">
    <citation type="submission" date="2024-06" db="EMBL/GenBank/DDBJ databases">
        <title>Caproicibacterium argilliputei sp. nov, a novel caproic acid producing anaerobic bacterium isolated from pit mud.</title>
        <authorList>
            <person name="Xia S."/>
        </authorList>
    </citation>
    <scope>NUCLEOTIDE SEQUENCE [LARGE SCALE GENOMIC DNA]</scope>
    <source>
        <strain evidence="3 4">ZCY20-5</strain>
    </source>
</reference>
<dbReference type="InterPro" id="IPR003848">
    <property type="entry name" value="DUF218"/>
</dbReference>
<gene>
    <name evidence="3" type="ORF">PXC00_00955</name>
</gene>
<name>A0AA97DAK1_9FIRM</name>
<dbReference type="PANTHER" id="PTHR30336:SF18">
    <property type="entry name" value="MEMBRANE PROTEIN"/>
    <property type="match status" value="1"/>
</dbReference>
<dbReference type="GO" id="GO:0005886">
    <property type="term" value="C:plasma membrane"/>
    <property type="evidence" value="ECO:0007669"/>
    <property type="project" value="TreeGrafter"/>
</dbReference>
<dbReference type="CDD" id="cd06259">
    <property type="entry name" value="YdcF-like"/>
    <property type="match status" value="1"/>
</dbReference>
<dbReference type="EMBL" id="CP135996">
    <property type="protein sequence ID" value="WOC32467.1"/>
    <property type="molecule type" value="Genomic_DNA"/>
</dbReference>
<keyword evidence="4" id="KW-1185">Reference proteome</keyword>
<feature type="transmembrane region" description="Helical" evidence="1">
    <location>
        <begin position="28"/>
        <end position="46"/>
    </location>
</feature>
<keyword evidence="1" id="KW-0472">Membrane</keyword>
<dbReference type="InterPro" id="IPR051599">
    <property type="entry name" value="Cell_Envelope_Assoc"/>
</dbReference>
<dbReference type="KEGG" id="carl:PXC00_00955"/>
<reference evidence="4" key="1">
    <citation type="submission" date="2024-06" db="EMBL/GenBank/DDBJ databases">
        <title>Caproicibacterium argilliputei sp. nov, a novel caproic acid producing anaerobic bacterium isolated from pit mud.</title>
        <authorList>
            <person name="Zeng C."/>
        </authorList>
    </citation>
    <scope>NUCLEOTIDE SEQUENCE [LARGE SCALE GENOMIC DNA]</scope>
    <source>
        <strain evidence="4">ZCY20-5</strain>
    </source>
</reference>
<evidence type="ECO:0000256" key="1">
    <source>
        <dbReference type="SAM" id="Phobius"/>
    </source>
</evidence>
<protein>
    <submittedName>
        <fullName evidence="3">YdcF family protein</fullName>
    </submittedName>
</protein>
<feature type="transmembrane region" description="Helical" evidence="1">
    <location>
        <begin position="53"/>
        <end position="76"/>
    </location>
</feature>
<dbReference type="Pfam" id="PF02698">
    <property type="entry name" value="DUF218"/>
    <property type="match status" value="1"/>
</dbReference>
<dbReference type="GO" id="GO:0000270">
    <property type="term" value="P:peptidoglycan metabolic process"/>
    <property type="evidence" value="ECO:0007669"/>
    <property type="project" value="TreeGrafter"/>
</dbReference>
<feature type="transmembrane region" description="Helical" evidence="1">
    <location>
        <begin position="311"/>
        <end position="329"/>
    </location>
</feature>
<proteinExistence type="predicted"/>
<feature type="transmembrane region" description="Helical" evidence="1">
    <location>
        <begin position="123"/>
        <end position="147"/>
    </location>
</feature>
<reference evidence="4" key="3">
    <citation type="submission" date="2024-06" db="EMBL/GenBank/DDBJ databases">
        <authorList>
            <person name="Zeng C."/>
        </authorList>
    </citation>
    <scope>NUCLEOTIDE SEQUENCE [LARGE SCALE GENOMIC DNA]</scope>
    <source>
        <strain evidence="4">ZCY20-5</strain>
    </source>
</reference>
<evidence type="ECO:0000313" key="4">
    <source>
        <dbReference type="Proteomes" id="UP001300604"/>
    </source>
</evidence>
<accession>A0AA97DAK1</accession>
<keyword evidence="1" id="KW-1133">Transmembrane helix</keyword>
<dbReference type="AlphaFoldDB" id="A0AA97DAK1"/>
<sequence>MLFWILFLLFGGLFLASFLKERRQFRNAVYLTLTVFFLLTAVADATTGSAVSALILIFLFVLLPLSIVPISFVFLAEGVTSIRKEGFAVAHVLSIAFGVGVWLFLLAARYLFSNAINNPVRELFALVVLAGVYVFFTFAALLLYSTFYQIVPKKRDCDFIIIHGAGLLEGRRVSPLLAGRLDKGMQVYELSGRKAKIIVSGGQGGDEQVSEAQAMQDYLLQHGIPQESILLEERSKNTLENLQFSKKIMDSLLPAYSCIFVTNDYHVFRAGTYARRIGLNAEGVGCKTAFYYWPNAFIREYIAIMLQYKKAPVFLAVLWVLGVILWELATYNF</sequence>
<dbReference type="InterPro" id="IPR014729">
    <property type="entry name" value="Rossmann-like_a/b/a_fold"/>
</dbReference>
<feature type="transmembrane region" description="Helical" evidence="1">
    <location>
        <begin position="88"/>
        <end position="111"/>
    </location>
</feature>
<dbReference type="Gene3D" id="3.40.50.620">
    <property type="entry name" value="HUPs"/>
    <property type="match status" value="1"/>
</dbReference>
<feature type="domain" description="DUF218" evidence="2">
    <location>
        <begin position="158"/>
        <end position="303"/>
    </location>
</feature>
<organism evidence="3 4">
    <name type="scientific">Caproicibacterium argilliputei</name>
    <dbReference type="NCBI Taxonomy" id="3030016"/>
    <lineage>
        <taxon>Bacteria</taxon>
        <taxon>Bacillati</taxon>
        <taxon>Bacillota</taxon>
        <taxon>Clostridia</taxon>
        <taxon>Eubacteriales</taxon>
        <taxon>Oscillospiraceae</taxon>
        <taxon>Caproicibacterium</taxon>
    </lineage>
</organism>
<dbReference type="RefSeq" id="WP_275844827.1">
    <property type="nucleotide sequence ID" value="NZ_CP135996.1"/>
</dbReference>
<dbReference type="PANTHER" id="PTHR30336">
    <property type="entry name" value="INNER MEMBRANE PROTEIN, PROBABLE PERMEASE"/>
    <property type="match status" value="1"/>
</dbReference>
<dbReference type="GO" id="GO:0043164">
    <property type="term" value="P:Gram-negative-bacterium-type cell wall biogenesis"/>
    <property type="evidence" value="ECO:0007669"/>
    <property type="project" value="TreeGrafter"/>
</dbReference>
<keyword evidence="1" id="KW-0812">Transmembrane</keyword>
<evidence type="ECO:0000259" key="2">
    <source>
        <dbReference type="Pfam" id="PF02698"/>
    </source>
</evidence>
<evidence type="ECO:0000313" key="3">
    <source>
        <dbReference type="EMBL" id="WOC32467.1"/>
    </source>
</evidence>